<dbReference type="Proteomes" id="UP000614350">
    <property type="component" value="Unassembled WGS sequence"/>
</dbReference>
<sequence>MSTPKKMKMTTMIFKLRHSISREGIASTNLYILQLQESSYCIEQIVRLYYISLISNYNTINDFFLPTSTFDMFSTVWLVIFIYKENSTDYCHNPPGNIFHSRFNSEIMIRYGTKNILREWYSVNTNQIEISDATTWSLEKGIIKMV</sequence>
<evidence type="ECO:0000313" key="1">
    <source>
        <dbReference type="EMBL" id="KAF7382226.1"/>
    </source>
</evidence>
<dbReference type="EMBL" id="JACSEA010000019">
    <property type="protein sequence ID" value="KAF7382226.1"/>
    <property type="molecule type" value="Genomic_DNA"/>
</dbReference>
<reference evidence="1" key="1">
    <citation type="journal article" date="2020" name="G3 (Bethesda)">
        <title>High-Quality Assemblies for Three Invasive Social Wasps from the &lt;i&gt;Vespula&lt;/i&gt; Genus.</title>
        <authorList>
            <person name="Harrop T.W.R."/>
            <person name="Guhlin J."/>
            <person name="McLaughlin G.M."/>
            <person name="Permina E."/>
            <person name="Stockwell P."/>
            <person name="Gilligan J."/>
            <person name="Le Lec M.F."/>
            <person name="Gruber M.A.M."/>
            <person name="Quinn O."/>
            <person name="Lovegrove M."/>
            <person name="Duncan E.J."/>
            <person name="Remnant E.J."/>
            <person name="Van Eeckhoven J."/>
            <person name="Graham B."/>
            <person name="Knapp R.A."/>
            <person name="Langford K.W."/>
            <person name="Kronenberg Z."/>
            <person name="Press M.O."/>
            <person name="Eacker S.M."/>
            <person name="Wilson-Rankin E.E."/>
            <person name="Purcell J."/>
            <person name="Lester P.J."/>
            <person name="Dearden P.K."/>
        </authorList>
    </citation>
    <scope>NUCLEOTIDE SEQUENCE</scope>
    <source>
        <strain evidence="1">Marl-1</strain>
    </source>
</reference>
<protein>
    <submittedName>
        <fullName evidence="1">Uncharacterized protein</fullName>
    </submittedName>
</protein>
<organism evidence="1 2">
    <name type="scientific">Vespula vulgaris</name>
    <name type="common">Yellow jacket</name>
    <name type="synonym">Wasp</name>
    <dbReference type="NCBI Taxonomy" id="7454"/>
    <lineage>
        <taxon>Eukaryota</taxon>
        <taxon>Metazoa</taxon>
        <taxon>Ecdysozoa</taxon>
        <taxon>Arthropoda</taxon>
        <taxon>Hexapoda</taxon>
        <taxon>Insecta</taxon>
        <taxon>Pterygota</taxon>
        <taxon>Neoptera</taxon>
        <taxon>Endopterygota</taxon>
        <taxon>Hymenoptera</taxon>
        <taxon>Apocrita</taxon>
        <taxon>Aculeata</taxon>
        <taxon>Vespoidea</taxon>
        <taxon>Vespidae</taxon>
        <taxon>Vespinae</taxon>
        <taxon>Vespula</taxon>
    </lineage>
</organism>
<keyword evidence="2" id="KW-1185">Reference proteome</keyword>
<evidence type="ECO:0000313" key="2">
    <source>
        <dbReference type="Proteomes" id="UP000614350"/>
    </source>
</evidence>
<accession>A0A834J6W9</accession>
<comment type="caution">
    <text evidence="1">The sequence shown here is derived from an EMBL/GenBank/DDBJ whole genome shotgun (WGS) entry which is preliminary data.</text>
</comment>
<name>A0A834J6W9_VESVU</name>
<proteinExistence type="predicted"/>
<dbReference type="AlphaFoldDB" id="A0A834J6W9"/>
<gene>
    <name evidence="1" type="ORF">HZH66_013658</name>
</gene>